<gene>
    <name evidence="6" type="ORF">FB476_1769</name>
</gene>
<feature type="DNA-binding region" description="H-T-H motif" evidence="4">
    <location>
        <begin position="38"/>
        <end position="57"/>
    </location>
</feature>
<dbReference type="Proteomes" id="UP000315133">
    <property type="component" value="Unassembled WGS sequence"/>
</dbReference>
<dbReference type="InterPro" id="IPR041678">
    <property type="entry name" value="TetR_C_16"/>
</dbReference>
<evidence type="ECO:0000259" key="5">
    <source>
        <dbReference type="PROSITE" id="PS50977"/>
    </source>
</evidence>
<keyword evidence="3" id="KW-0804">Transcription</keyword>
<dbReference type="PROSITE" id="PS50977">
    <property type="entry name" value="HTH_TETR_2"/>
    <property type="match status" value="1"/>
</dbReference>
<feature type="domain" description="HTH tetR-type" evidence="5">
    <location>
        <begin position="15"/>
        <end position="75"/>
    </location>
</feature>
<name>A0A543KP68_9MICO</name>
<dbReference type="Pfam" id="PF17920">
    <property type="entry name" value="TetR_C_16"/>
    <property type="match status" value="1"/>
</dbReference>
<dbReference type="EMBL" id="VFPU01000001">
    <property type="protein sequence ID" value="TQM96876.1"/>
    <property type="molecule type" value="Genomic_DNA"/>
</dbReference>
<keyword evidence="1" id="KW-0805">Transcription regulation</keyword>
<dbReference type="RefSeq" id="WP_141818431.1">
    <property type="nucleotide sequence ID" value="NZ_BAAAIL010000004.1"/>
</dbReference>
<evidence type="ECO:0000256" key="2">
    <source>
        <dbReference type="ARBA" id="ARBA00023125"/>
    </source>
</evidence>
<dbReference type="InterPro" id="IPR050109">
    <property type="entry name" value="HTH-type_TetR-like_transc_reg"/>
</dbReference>
<evidence type="ECO:0000256" key="3">
    <source>
        <dbReference type="ARBA" id="ARBA00023163"/>
    </source>
</evidence>
<dbReference type="GO" id="GO:0003700">
    <property type="term" value="F:DNA-binding transcription factor activity"/>
    <property type="evidence" value="ECO:0007669"/>
    <property type="project" value="TreeGrafter"/>
</dbReference>
<keyword evidence="7" id="KW-1185">Reference proteome</keyword>
<dbReference type="InterPro" id="IPR009057">
    <property type="entry name" value="Homeodomain-like_sf"/>
</dbReference>
<dbReference type="PANTHER" id="PTHR30055:SF234">
    <property type="entry name" value="HTH-TYPE TRANSCRIPTIONAL REGULATOR BETI"/>
    <property type="match status" value="1"/>
</dbReference>
<dbReference type="Pfam" id="PF00440">
    <property type="entry name" value="TetR_N"/>
    <property type="match status" value="1"/>
</dbReference>
<evidence type="ECO:0000313" key="7">
    <source>
        <dbReference type="Proteomes" id="UP000315133"/>
    </source>
</evidence>
<sequence length="189" mass="20878">MSGSSCGEDREARGRQTREEVLQVARRLFGERGYAAVTIREVAAQAGVSPAMVMKIAGSKEQLHALATPAEPSPLLPDTPIEGMGELLVRRMLTRRDKDAAEPWLRAMYLLQDAPDRAAALADFRERFLGRFPLDEHNVRHAEQLACLMIGLAAGVRTFRLLDRGPEEEEAVVREYGALVQTVLSRLVG</sequence>
<keyword evidence="2 4" id="KW-0238">DNA-binding</keyword>
<dbReference type="AlphaFoldDB" id="A0A543KP68"/>
<reference evidence="6 7" key="1">
    <citation type="submission" date="2019-06" db="EMBL/GenBank/DDBJ databases">
        <title>Sequencing the genomes of 1000 actinobacteria strains.</title>
        <authorList>
            <person name="Klenk H.-P."/>
        </authorList>
    </citation>
    <scope>NUCLEOTIDE SEQUENCE [LARGE SCALE GENOMIC DNA]</scope>
    <source>
        <strain evidence="6 7">DSM 12362</strain>
    </source>
</reference>
<dbReference type="InterPro" id="IPR001647">
    <property type="entry name" value="HTH_TetR"/>
</dbReference>
<organism evidence="6 7">
    <name type="scientific">Ornithinimicrobium humiphilum</name>
    <dbReference type="NCBI Taxonomy" id="125288"/>
    <lineage>
        <taxon>Bacteria</taxon>
        <taxon>Bacillati</taxon>
        <taxon>Actinomycetota</taxon>
        <taxon>Actinomycetes</taxon>
        <taxon>Micrococcales</taxon>
        <taxon>Ornithinimicrobiaceae</taxon>
        <taxon>Ornithinimicrobium</taxon>
    </lineage>
</organism>
<evidence type="ECO:0000256" key="4">
    <source>
        <dbReference type="PROSITE-ProRule" id="PRU00335"/>
    </source>
</evidence>
<evidence type="ECO:0000256" key="1">
    <source>
        <dbReference type="ARBA" id="ARBA00023015"/>
    </source>
</evidence>
<comment type="caution">
    <text evidence="6">The sequence shown here is derived from an EMBL/GenBank/DDBJ whole genome shotgun (WGS) entry which is preliminary data.</text>
</comment>
<dbReference type="PANTHER" id="PTHR30055">
    <property type="entry name" value="HTH-TYPE TRANSCRIPTIONAL REGULATOR RUTR"/>
    <property type="match status" value="1"/>
</dbReference>
<dbReference type="Gene3D" id="1.10.357.10">
    <property type="entry name" value="Tetracycline Repressor, domain 2"/>
    <property type="match status" value="1"/>
</dbReference>
<dbReference type="OrthoDB" id="4867607at2"/>
<dbReference type="PRINTS" id="PR00455">
    <property type="entry name" value="HTHTETR"/>
</dbReference>
<protein>
    <submittedName>
        <fullName evidence="6">TetR family transcriptional regulator</fullName>
    </submittedName>
</protein>
<dbReference type="SUPFAM" id="SSF46689">
    <property type="entry name" value="Homeodomain-like"/>
    <property type="match status" value="1"/>
</dbReference>
<dbReference type="GO" id="GO:0000976">
    <property type="term" value="F:transcription cis-regulatory region binding"/>
    <property type="evidence" value="ECO:0007669"/>
    <property type="project" value="TreeGrafter"/>
</dbReference>
<proteinExistence type="predicted"/>
<accession>A0A543KP68</accession>
<evidence type="ECO:0000313" key="6">
    <source>
        <dbReference type="EMBL" id="TQM96876.1"/>
    </source>
</evidence>